<evidence type="ECO:0000256" key="4">
    <source>
        <dbReference type="ARBA" id="ARBA00023186"/>
    </source>
</evidence>
<dbReference type="Pfam" id="PF13083">
    <property type="entry name" value="KH_KhpA-B"/>
    <property type="match status" value="1"/>
</dbReference>
<dbReference type="GO" id="GO:0009252">
    <property type="term" value="P:peptidoglycan biosynthetic process"/>
    <property type="evidence" value="ECO:0007669"/>
    <property type="project" value="UniProtKB-UniRule"/>
</dbReference>
<evidence type="ECO:0000256" key="6">
    <source>
        <dbReference type="HAMAP-Rule" id="MF_00867"/>
    </source>
</evidence>
<evidence type="ECO:0000256" key="2">
    <source>
        <dbReference type="ARBA" id="ARBA00022884"/>
    </source>
</evidence>
<dbReference type="NCBIfam" id="NF041568">
    <property type="entry name" value="Jag_EloR"/>
    <property type="match status" value="1"/>
</dbReference>
<evidence type="ECO:0000313" key="9">
    <source>
        <dbReference type="Proteomes" id="UP000517106"/>
    </source>
</evidence>
<dbReference type="InterPro" id="IPR001374">
    <property type="entry name" value="R3H_dom"/>
</dbReference>
<keyword evidence="9" id="KW-1185">Reference proteome</keyword>
<feature type="region of interest" description="Jag_N domain" evidence="6">
    <location>
        <begin position="3"/>
        <end position="53"/>
    </location>
</feature>
<evidence type="ECO:0000256" key="3">
    <source>
        <dbReference type="ARBA" id="ARBA00022960"/>
    </source>
</evidence>
<keyword evidence="4 6" id="KW-0143">Chaperone</keyword>
<dbReference type="EMBL" id="JACIVA010000016">
    <property type="protein sequence ID" value="MBB1096589.1"/>
    <property type="molecule type" value="Genomic_DNA"/>
</dbReference>
<protein>
    <recommendedName>
        <fullName evidence="6">RNA-binding protein KhpB</fullName>
    </recommendedName>
    <alternativeName>
        <fullName evidence="6">RNA-binding protein EloR</fullName>
    </alternativeName>
</protein>
<dbReference type="InterPro" id="IPR039247">
    <property type="entry name" value="KhpB"/>
</dbReference>
<dbReference type="InterPro" id="IPR036867">
    <property type="entry name" value="R3H_dom_sf"/>
</dbReference>
<dbReference type="Gene3D" id="3.30.1370.50">
    <property type="entry name" value="R3H-like domain"/>
    <property type="match status" value="1"/>
</dbReference>
<comment type="subunit">
    <text evidence="6">Forms a complex with KhpA.</text>
</comment>
<dbReference type="Gene3D" id="3.30.30.80">
    <property type="entry name" value="probable RNA-binding protein from clostridium symbiosum atcc 14940"/>
    <property type="match status" value="1"/>
</dbReference>
<dbReference type="InterPro" id="IPR032782">
    <property type="entry name" value="KhpB_N"/>
</dbReference>
<dbReference type="GO" id="GO:0003723">
    <property type="term" value="F:RNA binding"/>
    <property type="evidence" value="ECO:0007669"/>
    <property type="project" value="UniProtKB-UniRule"/>
</dbReference>
<dbReference type="InterPro" id="IPR038247">
    <property type="entry name" value="Jag_N_dom_sf"/>
</dbReference>
<keyword evidence="1 6" id="KW-0963">Cytoplasm</keyword>
<accession>A0A7W3UJ70</accession>
<feature type="domain" description="R3H" evidence="7">
    <location>
        <begin position="191"/>
        <end position="257"/>
    </location>
</feature>
<dbReference type="AlphaFoldDB" id="A0A7W3UJ70"/>
<evidence type="ECO:0000259" key="7">
    <source>
        <dbReference type="PROSITE" id="PS51061"/>
    </source>
</evidence>
<dbReference type="Gene3D" id="3.30.300.20">
    <property type="match status" value="1"/>
</dbReference>
<dbReference type="InterPro" id="IPR034079">
    <property type="entry name" value="R3H_KhpB"/>
</dbReference>
<dbReference type="HAMAP" id="MF_00867">
    <property type="entry name" value="KhpB"/>
    <property type="match status" value="1"/>
</dbReference>
<dbReference type="PROSITE" id="PS51061">
    <property type="entry name" value="R3H"/>
    <property type="match status" value="1"/>
</dbReference>
<proteinExistence type="inferred from homology"/>
<comment type="function">
    <text evidence="6">A probable RNA chaperone. Forms a complex with KhpA which binds to cellular RNA and controls its expression. Plays a role in peptidoglycan (PG) homeostasis and cell length regulation.</text>
</comment>
<dbReference type="CDD" id="cd02414">
    <property type="entry name" value="KH-II_Jag"/>
    <property type="match status" value="1"/>
</dbReference>
<keyword evidence="3 6" id="KW-0133">Cell shape</keyword>
<comment type="caution">
    <text evidence="8">The sequence shown here is derived from an EMBL/GenBank/DDBJ whole genome shotgun (WGS) entry which is preliminary data.</text>
</comment>
<keyword evidence="2 6" id="KW-0694">RNA-binding</keyword>
<dbReference type="Proteomes" id="UP000517106">
    <property type="component" value="Unassembled WGS sequence"/>
</dbReference>
<reference evidence="8 9" key="1">
    <citation type="submission" date="2020-07" db="EMBL/GenBank/DDBJ databases">
        <title>Description of Limosilactobacillus balticus sp. nov., Limosilactobacillus agrestis sp. nov., Limosilactobacillus albertensis sp. nov., Limosilactobacillus rudii sp. nov., Limosilactobacillus fastidiosus sp. nov., five novel Limosilactobacillus species isolated from the vertebrate gastrointestinal tract, and proposal of 6 subspecies of Limosilactobacillus reuteri adapted to the gastrointestinal tract of specific vertebrate hosts.</title>
        <authorList>
            <person name="Li F."/>
            <person name="Cheng C."/>
            <person name="Zheng J."/>
            <person name="Quevedo R.M."/>
            <person name="Li J."/>
            <person name="Roos S."/>
            <person name="Gaenzle M.G."/>
            <person name="Walter J."/>
        </authorList>
    </citation>
    <scope>NUCLEOTIDE SEQUENCE [LARGE SCALE GENOMIC DNA]</scope>
    <source>
        <strain evidence="8 9">STM2_1</strain>
    </source>
</reference>
<keyword evidence="5 6" id="KW-0961">Cell wall biogenesis/degradation</keyword>
<dbReference type="SUPFAM" id="SSF82708">
    <property type="entry name" value="R3H domain"/>
    <property type="match status" value="1"/>
</dbReference>
<dbReference type="GO" id="GO:0071555">
    <property type="term" value="P:cell wall organization"/>
    <property type="evidence" value="ECO:0007669"/>
    <property type="project" value="UniProtKB-KW"/>
</dbReference>
<dbReference type="CDD" id="cd02644">
    <property type="entry name" value="R3H_jag"/>
    <property type="match status" value="1"/>
</dbReference>
<gene>
    <name evidence="6" type="primary">khpB</name>
    <name evidence="6" type="synonym">eloR</name>
    <name evidence="8" type="ORF">H5S09_01200</name>
</gene>
<dbReference type="GO" id="GO:0005737">
    <property type="term" value="C:cytoplasm"/>
    <property type="evidence" value="ECO:0007669"/>
    <property type="project" value="UniProtKB-SubCell"/>
</dbReference>
<dbReference type="Pfam" id="PF01424">
    <property type="entry name" value="R3H"/>
    <property type="match status" value="1"/>
</dbReference>
<comment type="similarity">
    <text evidence="6">Belongs to the KhpB RNA-binding protein family.</text>
</comment>
<dbReference type="PANTHER" id="PTHR35800">
    <property type="entry name" value="PROTEIN JAG"/>
    <property type="match status" value="1"/>
</dbReference>
<dbReference type="GO" id="GO:0008360">
    <property type="term" value="P:regulation of cell shape"/>
    <property type="evidence" value="ECO:0007669"/>
    <property type="project" value="UniProtKB-KW"/>
</dbReference>
<sequence>MTIFVGKTIEEAKQKAIDQLKPTANQELEIKILQQPRRGFLGIGRRQAKMAITIKEKVLQKKIETPVSIEPKKKVKVKKSRPIKDAEDGELDPAEIRRRQQANLKKVQKTSHQLENYLINIFKELGITVKPKLTDLQVHELHIDLVTDESGRVIGKHGRRINAVEQLSNAFMDYHGAPKVSVFLNTSNYRQRRQETVHRLAEKAVTEVIASGKAVFLDPMPARERKQIHQELEANDRVKTYSHGREPYRSIVVAPKN</sequence>
<comment type="domain">
    <text evidence="6">Has an N-terminal Jag-N domain and 2 RNA-binding domains (KH and R3H).</text>
</comment>
<dbReference type="Pfam" id="PF14804">
    <property type="entry name" value="Jag_N"/>
    <property type="match status" value="1"/>
</dbReference>
<name>A0A7W3UJ70_9LACO</name>
<comment type="subcellular location">
    <subcellularLocation>
        <location evidence="6">Cytoplasm</location>
    </subcellularLocation>
</comment>
<organism evidence="8 9">
    <name type="scientific">Limosilactobacillus rudii</name>
    <dbReference type="NCBI Taxonomy" id="2759755"/>
    <lineage>
        <taxon>Bacteria</taxon>
        <taxon>Bacillati</taxon>
        <taxon>Bacillota</taxon>
        <taxon>Bacilli</taxon>
        <taxon>Lactobacillales</taxon>
        <taxon>Lactobacillaceae</taxon>
        <taxon>Limosilactobacillus</taxon>
    </lineage>
</organism>
<evidence type="ECO:0000256" key="5">
    <source>
        <dbReference type="ARBA" id="ARBA00023316"/>
    </source>
</evidence>
<dbReference type="SMART" id="SM01245">
    <property type="entry name" value="Jag_N"/>
    <property type="match status" value="1"/>
</dbReference>
<dbReference type="InterPro" id="IPR015946">
    <property type="entry name" value="KH_dom-like_a/b"/>
</dbReference>
<dbReference type="RefSeq" id="WP_182595204.1">
    <property type="nucleotide sequence ID" value="NZ_JACIVA010000016.1"/>
</dbReference>
<evidence type="ECO:0000256" key="1">
    <source>
        <dbReference type="ARBA" id="ARBA00022490"/>
    </source>
</evidence>
<dbReference type="PANTHER" id="PTHR35800:SF1">
    <property type="entry name" value="RNA-BINDING PROTEIN KHPB"/>
    <property type="match status" value="1"/>
</dbReference>
<evidence type="ECO:0000313" key="8">
    <source>
        <dbReference type="EMBL" id="MBB1096589.1"/>
    </source>
</evidence>
<dbReference type="SMART" id="SM00393">
    <property type="entry name" value="R3H"/>
    <property type="match status" value="1"/>
</dbReference>
<dbReference type="InterPro" id="IPR038008">
    <property type="entry name" value="Jag_KH"/>
</dbReference>